<name>A0A2T7UGL9_9BURK</name>
<keyword evidence="5" id="KW-1278">Translocase</keyword>
<keyword evidence="9" id="KW-1185">Reference proteome</keyword>
<dbReference type="Pfam" id="PF00005">
    <property type="entry name" value="ABC_tran"/>
    <property type="match status" value="1"/>
</dbReference>
<evidence type="ECO:0000256" key="6">
    <source>
        <dbReference type="ARBA" id="ARBA00037066"/>
    </source>
</evidence>
<evidence type="ECO:0000256" key="2">
    <source>
        <dbReference type="ARBA" id="ARBA00022475"/>
    </source>
</evidence>
<feature type="domain" description="ABC transporter" evidence="7">
    <location>
        <begin position="1"/>
        <end position="227"/>
    </location>
</feature>
<organism evidence="8 9">
    <name type="scientific">Limnohabitans planktonicus II-D5</name>
    <dbReference type="NCBI Taxonomy" id="1293045"/>
    <lineage>
        <taxon>Bacteria</taxon>
        <taxon>Pseudomonadati</taxon>
        <taxon>Pseudomonadota</taxon>
        <taxon>Betaproteobacteria</taxon>
        <taxon>Burkholderiales</taxon>
        <taxon>Comamonadaceae</taxon>
        <taxon>Limnohabitans</taxon>
    </lineage>
</organism>
<gene>
    <name evidence="8" type="ORF">H663_005090</name>
</gene>
<dbReference type="SMART" id="SM00382">
    <property type="entry name" value="AAA"/>
    <property type="match status" value="1"/>
</dbReference>
<keyword evidence="2" id="KW-0472">Membrane</keyword>
<dbReference type="InterPro" id="IPR003593">
    <property type="entry name" value="AAA+_ATPase"/>
</dbReference>
<sequence>MAGLSILQALVPGRLHNVSLQAHAGQMLGLIGPNGSGKSSLLHTMAGLLPSTGQVWLGKQRLEHMPLDDRARRLGLLPQRNQSAWALRVHDVVSLGRLPWHDDNPEAIDWAMRQVGVQAFAEKSVDQLSGGEQARVWLARVLAGCPDVLLADEPMASLDLLYQHQIAQALQAYARQGHTVVVALHDLSLAARYCDQLALMQEGRLEVIGSVHEVLNAQVLSRIYGVDVMVDLAAQPPVVLAR</sequence>
<evidence type="ECO:0000256" key="3">
    <source>
        <dbReference type="ARBA" id="ARBA00022741"/>
    </source>
</evidence>
<reference evidence="8" key="1">
    <citation type="submission" date="2017-04" db="EMBL/GenBank/DDBJ databases">
        <title>Unexpected and diverse lifestyles within the genus Limnohabitans.</title>
        <authorList>
            <person name="Kasalicky V."/>
            <person name="Mehrshad M."/>
            <person name="Andrei S.-A."/>
            <person name="Salcher M."/>
            <person name="Kratochvilova H."/>
            <person name="Simek K."/>
            <person name="Ghai R."/>
        </authorList>
    </citation>
    <scope>NUCLEOTIDE SEQUENCE [LARGE SCALE GENOMIC DNA]</scope>
    <source>
        <strain evidence="8">II-D5</strain>
    </source>
</reference>
<proteinExistence type="predicted"/>
<dbReference type="PROSITE" id="PS00211">
    <property type="entry name" value="ABC_TRANSPORTER_1"/>
    <property type="match status" value="1"/>
</dbReference>
<dbReference type="InterPro" id="IPR027417">
    <property type="entry name" value="P-loop_NTPase"/>
</dbReference>
<dbReference type="PANTHER" id="PTHR42794:SF1">
    <property type="entry name" value="HEMIN IMPORT ATP-BINDING PROTEIN HMUV"/>
    <property type="match status" value="1"/>
</dbReference>
<dbReference type="Proteomes" id="UP000037507">
    <property type="component" value="Unassembled WGS sequence"/>
</dbReference>
<comment type="function">
    <text evidence="6">Part of the ABC transporter complex HmuTUV involved in hemin import. Responsible for energy coupling to the transport system.</text>
</comment>
<evidence type="ECO:0000256" key="5">
    <source>
        <dbReference type="ARBA" id="ARBA00022967"/>
    </source>
</evidence>
<dbReference type="GO" id="GO:0005524">
    <property type="term" value="F:ATP binding"/>
    <property type="evidence" value="ECO:0007669"/>
    <property type="project" value="UniProtKB-KW"/>
</dbReference>
<accession>A0A2T7UGL9</accession>
<keyword evidence="4" id="KW-0067">ATP-binding</keyword>
<dbReference type="EMBL" id="LFYT02000004">
    <property type="protein sequence ID" value="PVE43845.1"/>
    <property type="molecule type" value="Genomic_DNA"/>
</dbReference>
<evidence type="ECO:0000256" key="4">
    <source>
        <dbReference type="ARBA" id="ARBA00022840"/>
    </source>
</evidence>
<keyword evidence="1" id="KW-0813">Transport</keyword>
<evidence type="ECO:0000313" key="9">
    <source>
        <dbReference type="Proteomes" id="UP000037507"/>
    </source>
</evidence>
<keyword evidence="3" id="KW-0547">Nucleotide-binding</keyword>
<evidence type="ECO:0000313" key="8">
    <source>
        <dbReference type="EMBL" id="PVE43845.1"/>
    </source>
</evidence>
<dbReference type="InterPro" id="IPR003439">
    <property type="entry name" value="ABC_transporter-like_ATP-bd"/>
</dbReference>
<dbReference type="CDD" id="cd03214">
    <property type="entry name" value="ABC_Iron-Siderophores_B12_Hemin"/>
    <property type="match status" value="1"/>
</dbReference>
<dbReference type="Gene3D" id="3.40.50.300">
    <property type="entry name" value="P-loop containing nucleotide triphosphate hydrolases"/>
    <property type="match status" value="1"/>
</dbReference>
<dbReference type="PANTHER" id="PTHR42794">
    <property type="entry name" value="HEMIN IMPORT ATP-BINDING PROTEIN HMUV"/>
    <property type="match status" value="1"/>
</dbReference>
<keyword evidence="2" id="KW-1003">Cell membrane</keyword>
<dbReference type="SUPFAM" id="SSF52540">
    <property type="entry name" value="P-loop containing nucleoside triphosphate hydrolases"/>
    <property type="match status" value="1"/>
</dbReference>
<dbReference type="AlphaFoldDB" id="A0A2T7UGL9"/>
<dbReference type="PROSITE" id="PS50893">
    <property type="entry name" value="ABC_TRANSPORTER_2"/>
    <property type="match status" value="1"/>
</dbReference>
<comment type="caution">
    <text evidence="8">The sequence shown here is derived from an EMBL/GenBank/DDBJ whole genome shotgun (WGS) entry which is preliminary data.</text>
</comment>
<protein>
    <submittedName>
        <fullName evidence="8">ABC transporter</fullName>
    </submittedName>
</protein>
<evidence type="ECO:0000256" key="1">
    <source>
        <dbReference type="ARBA" id="ARBA00022448"/>
    </source>
</evidence>
<dbReference type="GO" id="GO:0016887">
    <property type="term" value="F:ATP hydrolysis activity"/>
    <property type="evidence" value="ECO:0007669"/>
    <property type="project" value="InterPro"/>
</dbReference>
<evidence type="ECO:0000259" key="7">
    <source>
        <dbReference type="PROSITE" id="PS50893"/>
    </source>
</evidence>
<dbReference type="InterPro" id="IPR017871">
    <property type="entry name" value="ABC_transporter-like_CS"/>
</dbReference>
<dbReference type="RefSeq" id="WP_053169590.1">
    <property type="nucleotide sequence ID" value="NZ_LFYT02000004.1"/>
</dbReference>
<dbReference type="OrthoDB" id="5296765at2"/>
<dbReference type="STRING" id="1293045.H663_02650"/>